<dbReference type="GO" id="GO:0005655">
    <property type="term" value="C:nucleolar ribonuclease P complex"/>
    <property type="evidence" value="ECO:0007669"/>
    <property type="project" value="InterPro"/>
</dbReference>
<proteinExistence type="predicted"/>
<feature type="domain" description="Pop1 N-terminal" evidence="5">
    <location>
        <begin position="60"/>
        <end position="280"/>
    </location>
</feature>
<reference evidence="8" key="1">
    <citation type="journal article" date="2021" name="Nat. Commun.">
        <title>Genetic determinants of endophytism in the Arabidopsis root mycobiome.</title>
        <authorList>
            <person name="Mesny F."/>
            <person name="Miyauchi S."/>
            <person name="Thiergart T."/>
            <person name="Pickel B."/>
            <person name="Atanasova L."/>
            <person name="Karlsson M."/>
            <person name="Huettel B."/>
            <person name="Barry K.W."/>
            <person name="Haridas S."/>
            <person name="Chen C."/>
            <person name="Bauer D."/>
            <person name="Andreopoulos W."/>
            <person name="Pangilinan J."/>
            <person name="LaButti K."/>
            <person name="Riley R."/>
            <person name="Lipzen A."/>
            <person name="Clum A."/>
            <person name="Drula E."/>
            <person name="Henrissat B."/>
            <person name="Kohler A."/>
            <person name="Grigoriev I.V."/>
            <person name="Martin F.M."/>
            <person name="Hacquard S."/>
        </authorList>
    </citation>
    <scope>NUCLEOTIDE SEQUENCE</scope>
    <source>
        <strain evidence="8">MPI-SDFR-AT-0117</strain>
    </source>
</reference>
<evidence type="ECO:0000259" key="6">
    <source>
        <dbReference type="Pfam" id="PF08170"/>
    </source>
</evidence>
<name>A0A9P8VP74_9PEZI</name>
<evidence type="ECO:0000259" key="7">
    <source>
        <dbReference type="Pfam" id="PF22770"/>
    </source>
</evidence>
<feature type="compositionally biased region" description="Pro residues" evidence="4">
    <location>
        <begin position="799"/>
        <end position="813"/>
    </location>
</feature>
<evidence type="ECO:0000256" key="3">
    <source>
        <dbReference type="ARBA" id="ARBA00023242"/>
    </source>
</evidence>
<sequence length="925" mass="102608">MPPKTSNSGPSKRKDPGGSGNTSNHDSQPRKRLKPWQHREIASQHPDLALKDGELNLQAFLKSQEFAIKAFEESMRHTKGETTTRAFQQVPRGMRRRTASHNVKRVPKKLRWKAVKEMESDNTATVVRRKRKPTTTRARIRAETAKKLGILADKKRKRKLAKARANKTADDTNAVAAPPTTKPTTITTRPARPKIRRNKLNEPPRPKAKFRKRQINKTWIPTHLWHAKRARMTPPEHPLWRFAIPLTPNEKIYRATHRAQGEKGTMVWDMSYTSTIGLYGNQKGIEQVLRKLGVSDESCWTARGRRWREGTRHWSGFLSRDAKAGRRGICPVTIIWNPQSSTREDGTSNEGHAPIKTTRQLFLRVHPSAFHELFTELLRLVKMQNPQLYIEDLRFEIGSIELTGPASTEALLSILHPHQKAGTTTSEPHANMFTRLTSNVPPASLPPNASLAFSVLDPRLRYPPRKVTPPDAKDESAQSELLNMLATWPAAENLASYSLFERNARFKASALPSEKAINRRKGARPPGTDLEPAEADPPIPIILLSSRPAQGTQAQGTWTLLAPFKCILPLWKSLVHVPLFSGGNPRFGGLEESRQVPFERGLPCFPYDFLGTDAGAEWEAEQRAKRKRDWEKRPKSKKVAWESVDLGAGRKGEIGEGWACDFEHIFGLKKSGDKTVAEPEEEKETLGDAMDIDSGMSAGSKEKSEAPAAKSKETPPGETLKLVHQLPRTSFQALISPKTSAETAPLPANSVIAVSLTLIGRGIALPCARIYRLPSTSSPPTKSSLPDDLRVQWLAQQPRPTPASSRPPKPTPPTKGAVRVPGDSDERARMRLLAQTLAEAPQAWPPPKPNQTDMDGHPLVPGEEDLVGFVTTGAFSLSEGRGTAIGCLAVDRVLDGVKENRSEGQLCVVRNAGESVGWLARWEAV</sequence>
<feature type="domain" description="POP1 C-terminal" evidence="7">
    <location>
        <begin position="751"/>
        <end position="923"/>
    </location>
</feature>
<dbReference type="Proteomes" id="UP000770015">
    <property type="component" value="Unassembled WGS sequence"/>
</dbReference>
<dbReference type="Pfam" id="PF22770">
    <property type="entry name" value="POP1_C"/>
    <property type="match status" value="1"/>
</dbReference>
<dbReference type="Pfam" id="PF06978">
    <property type="entry name" value="POP1_N"/>
    <property type="match status" value="1"/>
</dbReference>
<comment type="caution">
    <text evidence="8">The sequence shown here is derived from an EMBL/GenBank/DDBJ whole genome shotgun (WGS) entry which is preliminary data.</text>
</comment>
<evidence type="ECO:0000256" key="1">
    <source>
        <dbReference type="ARBA" id="ARBA00004123"/>
    </source>
</evidence>
<dbReference type="InterPro" id="IPR009723">
    <property type="entry name" value="Pop1_N"/>
</dbReference>
<feature type="region of interest" description="Disordered" evidence="4">
    <location>
        <begin position="163"/>
        <end position="190"/>
    </location>
</feature>
<feature type="compositionally biased region" description="Basic and acidic residues" evidence="4">
    <location>
        <begin position="700"/>
        <end position="715"/>
    </location>
</feature>
<evidence type="ECO:0000256" key="4">
    <source>
        <dbReference type="SAM" id="MobiDB-lite"/>
    </source>
</evidence>
<feature type="region of interest" description="Disordered" evidence="4">
    <location>
        <begin position="797"/>
        <end position="824"/>
    </location>
</feature>
<dbReference type="InterPro" id="IPR055079">
    <property type="entry name" value="POP1_C"/>
</dbReference>
<feature type="domain" description="POPLD" evidence="6">
    <location>
        <begin position="557"/>
        <end position="662"/>
    </location>
</feature>
<comment type="subcellular location">
    <subcellularLocation>
        <location evidence="1">Nucleus</location>
    </subcellularLocation>
</comment>
<feature type="region of interest" description="Disordered" evidence="4">
    <location>
        <begin position="1"/>
        <end position="45"/>
    </location>
</feature>
<evidence type="ECO:0000313" key="8">
    <source>
        <dbReference type="EMBL" id="KAH6697538.1"/>
    </source>
</evidence>
<dbReference type="PANTHER" id="PTHR22731">
    <property type="entry name" value="RIBONUCLEASES P/MRP PROTEIN SUBUNIT POP1"/>
    <property type="match status" value="1"/>
</dbReference>
<accession>A0A9P8VP74</accession>
<dbReference type="EMBL" id="JAGSXJ010000001">
    <property type="protein sequence ID" value="KAH6697538.1"/>
    <property type="molecule type" value="Genomic_DNA"/>
</dbReference>
<keyword evidence="3" id="KW-0539">Nucleus</keyword>
<gene>
    <name evidence="8" type="ORF">F5X68DRAFT_163204</name>
</gene>
<organism evidence="8 9">
    <name type="scientific">Plectosphaerella plurivora</name>
    <dbReference type="NCBI Taxonomy" id="936078"/>
    <lineage>
        <taxon>Eukaryota</taxon>
        <taxon>Fungi</taxon>
        <taxon>Dikarya</taxon>
        <taxon>Ascomycota</taxon>
        <taxon>Pezizomycotina</taxon>
        <taxon>Sordariomycetes</taxon>
        <taxon>Hypocreomycetidae</taxon>
        <taxon>Glomerellales</taxon>
        <taxon>Plectosphaerellaceae</taxon>
        <taxon>Plectosphaerella</taxon>
    </lineage>
</organism>
<evidence type="ECO:0000259" key="5">
    <source>
        <dbReference type="Pfam" id="PF06978"/>
    </source>
</evidence>
<dbReference type="InterPro" id="IPR039182">
    <property type="entry name" value="Pop1"/>
</dbReference>
<evidence type="ECO:0000256" key="2">
    <source>
        <dbReference type="ARBA" id="ARBA00022694"/>
    </source>
</evidence>
<dbReference type="PANTHER" id="PTHR22731:SF3">
    <property type="entry name" value="RIBONUCLEASES P_MRP PROTEIN SUBUNIT POP1"/>
    <property type="match status" value="1"/>
</dbReference>
<keyword evidence="9" id="KW-1185">Reference proteome</keyword>
<evidence type="ECO:0000313" key="9">
    <source>
        <dbReference type="Proteomes" id="UP000770015"/>
    </source>
</evidence>
<keyword evidence="2" id="KW-0819">tRNA processing</keyword>
<feature type="region of interest" description="Disordered" evidence="4">
    <location>
        <begin position="673"/>
        <end position="724"/>
    </location>
</feature>
<dbReference type="OrthoDB" id="442863at2759"/>
<dbReference type="AlphaFoldDB" id="A0A9P8VP74"/>
<feature type="compositionally biased region" description="Low complexity" evidence="4">
    <location>
        <begin position="177"/>
        <end position="190"/>
    </location>
</feature>
<dbReference type="Pfam" id="PF08170">
    <property type="entry name" value="POPLD"/>
    <property type="match status" value="1"/>
</dbReference>
<protein>
    <submittedName>
        <fullName evidence="8">Ribonucleases P/MRP protein subunit POP1-domain-containing protein</fullName>
    </submittedName>
</protein>
<feature type="compositionally biased region" description="Polar residues" evidence="4">
    <location>
        <begin position="1"/>
        <end position="10"/>
    </location>
</feature>
<dbReference type="GO" id="GO:0000172">
    <property type="term" value="C:ribonuclease MRP complex"/>
    <property type="evidence" value="ECO:0007669"/>
    <property type="project" value="InterPro"/>
</dbReference>
<dbReference type="InterPro" id="IPR012590">
    <property type="entry name" value="POPLD_dom"/>
</dbReference>
<dbReference type="GO" id="GO:0001682">
    <property type="term" value="P:tRNA 5'-leader removal"/>
    <property type="evidence" value="ECO:0007669"/>
    <property type="project" value="InterPro"/>
</dbReference>